<proteinExistence type="predicted"/>
<evidence type="ECO:0000256" key="1">
    <source>
        <dbReference type="SAM" id="MobiDB-lite"/>
    </source>
</evidence>
<feature type="region of interest" description="Disordered" evidence="1">
    <location>
        <begin position="19"/>
        <end position="58"/>
    </location>
</feature>
<dbReference type="EMBL" id="KD279291">
    <property type="protein sequence ID" value="EMS46022.1"/>
    <property type="molecule type" value="Genomic_DNA"/>
</dbReference>
<feature type="compositionally biased region" description="Low complexity" evidence="1">
    <location>
        <begin position="43"/>
        <end position="55"/>
    </location>
</feature>
<name>M7YFV4_TRIUA</name>
<gene>
    <name evidence="2" type="ORF">TRIUR3_35011</name>
</gene>
<evidence type="ECO:0000313" key="2">
    <source>
        <dbReference type="EMBL" id="EMS46022.1"/>
    </source>
</evidence>
<feature type="compositionally biased region" description="Basic and acidic residues" evidence="1">
    <location>
        <begin position="24"/>
        <end position="34"/>
    </location>
</feature>
<sequence>MAQHCANYRVQITKKGMDVPPFVTEEHSPLKDLRNTSMDGSANLKDNQTNNPNTNDTKRKSVQSWYMCDLYGLNLCKYTSNAHFRYMCDLCSPNLCKYTSNPSFSSQQQIGASANKQGGKTWYANLSDEKKAEHLRKLRMAREQKRTAALVLNVDVPQSSTQQEGDVVQRVCTSIAYFTYRSTVVGSASNCGYNSKVNQYVINNWHILAAYEVQIELQQWRWCGGCQVVRRCIYRVIDDEWWRHGAAAYRRWMRLDGRAQGGRAVWRHGGVDGRPGKVCASVPALEMDRWKKAAIASYMNWTDEATKLMHAWDIRSDVIPSPVTYLIDRLLLPLSTKPQTHVDPFYNSVSHCKVSSVSTNTQVGVVTHYLQFLLSMSRLLAIVGIINTVHQRQEPSGERGQENPEKLQLKVALEVVPGSSNVGSGLEERKRWLGRAQEAVAQRSGAAGPGEVEELVTGRKIVGGGSEEVITPGAARAAREETIIELA</sequence>
<accession>M7YFV4</accession>
<dbReference type="AlphaFoldDB" id="M7YFV4"/>
<protein>
    <submittedName>
        <fullName evidence="2">Uncharacterized protein</fullName>
    </submittedName>
</protein>
<organism evidence="2">
    <name type="scientific">Triticum urartu</name>
    <name type="common">Red wild einkorn</name>
    <name type="synonym">Crithodium urartu</name>
    <dbReference type="NCBI Taxonomy" id="4572"/>
    <lineage>
        <taxon>Eukaryota</taxon>
        <taxon>Viridiplantae</taxon>
        <taxon>Streptophyta</taxon>
        <taxon>Embryophyta</taxon>
        <taxon>Tracheophyta</taxon>
        <taxon>Spermatophyta</taxon>
        <taxon>Magnoliopsida</taxon>
        <taxon>Liliopsida</taxon>
        <taxon>Poales</taxon>
        <taxon>Poaceae</taxon>
        <taxon>BOP clade</taxon>
        <taxon>Pooideae</taxon>
        <taxon>Triticodae</taxon>
        <taxon>Triticeae</taxon>
        <taxon>Triticinae</taxon>
        <taxon>Triticum</taxon>
    </lineage>
</organism>
<reference evidence="2" key="1">
    <citation type="journal article" date="2013" name="Nature">
        <title>Draft genome of the wheat A-genome progenitor Triticum urartu.</title>
        <authorList>
            <person name="Ling H.Q."/>
            <person name="Zhao S."/>
            <person name="Liu D."/>
            <person name="Wang J."/>
            <person name="Sun H."/>
            <person name="Zhang C."/>
            <person name="Fan H."/>
            <person name="Li D."/>
            <person name="Dong L."/>
            <person name="Tao Y."/>
            <person name="Gao C."/>
            <person name="Wu H."/>
            <person name="Li Y."/>
            <person name="Cui Y."/>
            <person name="Guo X."/>
            <person name="Zheng S."/>
            <person name="Wang B."/>
            <person name="Yu K."/>
            <person name="Liang Q."/>
            <person name="Yang W."/>
            <person name="Lou X."/>
            <person name="Chen J."/>
            <person name="Feng M."/>
            <person name="Jian J."/>
            <person name="Zhang X."/>
            <person name="Luo G."/>
            <person name="Jiang Y."/>
            <person name="Liu J."/>
            <person name="Wang Z."/>
            <person name="Sha Y."/>
            <person name="Zhang B."/>
            <person name="Wu H."/>
            <person name="Tang D."/>
            <person name="Shen Q."/>
            <person name="Xue P."/>
            <person name="Zou S."/>
            <person name="Wang X."/>
            <person name="Liu X."/>
            <person name="Wang F."/>
            <person name="Yang Y."/>
            <person name="An X."/>
            <person name="Dong Z."/>
            <person name="Zhang K."/>
            <person name="Zhang X."/>
            <person name="Luo M.C."/>
            <person name="Dvorak J."/>
            <person name="Tong Y."/>
            <person name="Wang J."/>
            <person name="Yang H."/>
            <person name="Li Z."/>
            <person name="Wang D."/>
            <person name="Zhang A."/>
            <person name="Wang J."/>
        </authorList>
    </citation>
    <scope>NUCLEOTIDE SEQUENCE</scope>
</reference>